<keyword evidence="2" id="KW-1133">Transmembrane helix</keyword>
<keyword evidence="2" id="KW-0472">Membrane</keyword>
<feature type="transmembrane region" description="Helical" evidence="2">
    <location>
        <begin position="12"/>
        <end position="31"/>
    </location>
</feature>
<organism evidence="3 4">
    <name type="scientific">Brevundimonas aurantiaca</name>
    <dbReference type="NCBI Taxonomy" id="74316"/>
    <lineage>
        <taxon>Bacteria</taxon>
        <taxon>Pseudomonadati</taxon>
        <taxon>Pseudomonadota</taxon>
        <taxon>Alphaproteobacteria</taxon>
        <taxon>Caulobacterales</taxon>
        <taxon>Caulobacteraceae</taxon>
        <taxon>Brevundimonas</taxon>
    </lineage>
</organism>
<feature type="transmembrane region" description="Helical" evidence="2">
    <location>
        <begin position="88"/>
        <end position="108"/>
    </location>
</feature>
<accession>A0A7W9F757</accession>
<comment type="caution">
    <text evidence="3">The sequence shown here is derived from an EMBL/GenBank/DDBJ whole genome shotgun (WGS) entry which is preliminary data.</text>
</comment>
<proteinExistence type="predicted"/>
<keyword evidence="2" id="KW-0812">Transmembrane</keyword>
<evidence type="ECO:0000256" key="2">
    <source>
        <dbReference type="SAM" id="Phobius"/>
    </source>
</evidence>
<evidence type="ECO:0000313" key="3">
    <source>
        <dbReference type="EMBL" id="MBB5738716.1"/>
    </source>
</evidence>
<sequence>MFKGRWWDRLGWLAGAITWIAGWAAIFWPPIREYGKCVAISDPALAHRLNAVAAGQAGELPKVCTHDAVDTFIALLQIPTPIYPDVPIGGYLFLAASVIPLVVLGIWVRQAIEYWDNARVPLSVLETDVTLSFAEPDMKRAILTRKQFFHANQPDVGAYHSTTKVDGEKASIDPDHQVFDAQVGHRSIKGEIIKQGNEKSINVIEIYNESLPRNPLITILPNQVVHSIYKNFGAFFNVIVKRTTVIHLVDEYNAKEPFYSISSMRYPVTNVKLRFLFHSETAPSPEDISAFLIKDNLAMRLALPPCHEGAFTTYEVAVREFKSATIRVAWNNRNLFAWKERQPTADKPSQPQAPTAEKPAKK</sequence>
<gene>
    <name evidence="3" type="ORF">GGQ93_000407</name>
</gene>
<reference evidence="3 4" key="1">
    <citation type="submission" date="2020-08" db="EMBL/GenBank/DDBJ databases">
        <title>Genomic Encyclopedia of Type Strains, Phase IV (KMG-IV): sequencing the most valuable type-strain genomes for metagenomic binning, comparative biology and taxonomic classification.</title>
        <authorList>
            <person name="Goeker M."/>
        </authorList>
    </citation>
    <scope>NUCLEOTIDE SEQUENCE [LARGE SCALE GENOMIC DNA]</scope>
    <source>
        <strain evidence="3 4">DSM 4731</strain>
    </source>
</reference>
<evidence type="ECO:0000313" key="4">
    <source>
        <dbReference type="Proteomes" id="UP000527324"/>
    </source>
</evidence>
<evidence type="ECO:0000256" key="1">
    <source>
        <dbReference type="SAM" id="MobiDB-lite"/>
    </source>
</evidence>
<protein>
    <submittedName>
        <fullName evidence="3">Uncharacterized protein</fullName>
    </submittedName>
</protein>
<name>A0A7W9F757_9CAUL</name>
<dbReference type="AlphaFoldDB" id="A0A7W9F757"/>
<dbReference type="EMBL" id="JACHOQ010000001">
    <property type="protein sequence ID" value="MBB5738716.1"/>
    <property type="molecule type" value="Genomic_DNA"/>
</dbReference>
<feature type="region of interest" description="Disordered" evidence="1">
    <location>
        <begin position="340"/>
        <end position="362"/>
    </location>
</feature>
<keyword evidence="4" id="KW-1185">Reference proteome</keyword>
<dbReference type="RefSeq" id="WP_054766452.1">
    <property type="nucleotide sequence ID" value="NZ_CAJFZW010000003.1"/>
</dbReference>
<dbReference type="Proteomes" id="UP000527324">
    <property type="component" value="Unassembled WGS sequence"/>
</dbReference>